<organism evidence="1 2">
    <name type="scientific">Vararia minispora EC-137</name>
    <dbReference type="NCBI Taxonomy" id="1314806"/>
    <lineage>
        <taxon>Eukaryota</taxon>
        <taxon>Fungi</taxon>
        <taxon>Dikarya</taxon>
        <taxon>Basidiomycota</taxon>
        <taxon>Agaricomycotina</taxon>
        <taxon>Agaricomycetes</taxon>
        <taxon>Russulales</taxon>
        <taxon>Lachnocladiaceae</taxon>
        <taxon>Vararia</taxon>
    </lineage>
</organism>
<protein>
    <submittedName>
        <fullName evidence="1">Uncharacterized protein</fullName>
    </submittedName>
</protein>
<evidence type="ECO:0000313" key="2">
    <source>
        <dbReference type="Proteomes" id="UP000814128"/>
    </source>
</evidence>
<name>A0ACB8QWN9_9AGAM</name>
<gene>
    <name evidence="1" type="ORF">K488DRAFT_42608</name>
</gene>
<accession>A0ACB8QWN9</accession>
<dbReference type="Proteomes" id="UP000814128">
    <property type="component" value="Unassembled WGS sequence"/>
</dbReference>
<reference evidence="1" key="2">
    <citation type="journal article" date="2022" name="New Phytol.">
        <title>Evolutionary transition to the ectomycorrhizal habit in the genomes of a hyperdiverse lineage of mushroom-forming fungi.</title>
        <authorList>
            <person name="Looney B."/>
            <person name="Miyauchi S."/>
            <person name="Morin E."/>
            <person name="Drula E."/>
            <person name="Courty P.E."/>
            <person name="Kohler A."/>
            <person name="Kuo A."/>
            <person name="LaButti K."/>
            <person name="Pangilinan J."/>
            <person name="Lipzen A."/>
            <person name="Riley R."/>
            <person name="Andreopoulos W."/>
            <person name="He G."/>
            <person name="Johnson J."/>
            <person name="Nolan M."/>
            <person name="Tritt A."/>
            <person name="Barry K.W."/>
            <person name="Grigoriev I.V."/>
            <person name="Nagy L.G."/>
            <person name="Hibbett D."/>
            <person name="Henrissat B."/>
            <person name="Matheny P.B."/>
            <person name="Labbe J."/>
            <person name="Martin F.M."/>
        </authorList>
    </citation>
    <scope>NUCLEOTIDE SEQUENCE</scope>
    <source>
        <strain evidence="1">EC-137</strain>
    </source>
</reference>
<sequence>MSSLSYEFIENTSLPFNKEIIDHCLKFNIPRGTTIVDPTTKSITAWIKCGPNVTVNEARTQSWTAMALREAGISHVQPAPVFRAFTADYYGLTIGYIAMQYFDGIERDTNDVDLVAKAFEVLISLRAPPTATLGHIGGGTISIVNVFFPGWLPNANYYHSV</sequence>
<reference evidence="1" key="1">
    <citation type="submission" date="2021-02" db="EMBL/GenBank/DDBJ databases">
        <authorList>
            <consortium name="DOE Joint Genome Institute"/>
            <person name="Ahrendt S."/>
            <person name="Looney B.P."/>
            <person name="Miyauchi S."/>
            <person name="Morin E."/>
            <person name="Drula E."/>
            <person name="Courty P.E."/>
            <person name="Chicoki N."/>
            <person name="Fauchery L."/>
            <person name="Kohler A."/>
            <person name="Kuo A."/>
            <person name="Labutti K."/>
            <person name="Pangilinan J."/>
            <person name="Lipzen A."/>
            <person name="Riley R."/>
            <person name="Andreopoulos W."/>
            <person name="He G."/>
            <person name="Johnson J."/>
            <person name="Barry K.W."/>
            <person name="Grigoriev I.V."/>
            <person name="Nagy L."/>
            <person name="Hibbett D."/>
            <person name="Henrissat B."/>
            <person name="Matheny P.B."/>
            <person name="Labbe J."/>
            <person name="Martin F."/>
        </authorList>
    </citation>
    <scope>NUCLEOTIDE SEQUENCE</scope>
    <source>
        <strain evidence="1">EC-137</strain>
    </source>
</reference>
<keyword evidence="2" id="KW-1185">Reference proteome</keyword>
<proteinExistence type="predicted"/>
<dbReference type="EMBL" id="MU273480">
    <property type="protein sequence ID" value="KAI0035751.1"/>
    <property type="molecule type" value="Genomic_DNA"/>
</dbReference>
<evidence type="ECO:0000313" key="1">
    <source>
        <dbReference type="EMBL" id="KAI0035751.1"/>
    </source>
</evidence>
<comment type="caution">
    <text evidence="1">The sequence shown here is derived from an EMBL/GenBank/DDBJ whole genome shotgun (WGS) entry which is preliminary data.</text>
</comment>